<evidence type="ECO:0000313" key="2">
    <source>
        <dbReference type="Proteomes" id="UP001589683"/>
    </source>
</evidence>
<dbReference type="EMBL" id="JBHMEA010000044">
    <property type="protein sequence ID" value="MFB9232914.1"/>
    <property type="molecule type" value="Genomic_DNA"/>
</dbReference>
<dbReference type="RefSeq" id="WP_213887082.1">
    <property type="nucleotide sequence ID" value="NZ_JAGFNU010000001.1"/>
</dbReference>
<accession>A0ABV5JHP2</accession>
<dbReference type="Proteomes" id="UP001589683">
    <property type="component" value="Unassembled WGS sequence"/>
</dbReference>
<protein>
    <recommendedName>
        <fullName evidence="3">Phytanoyl-CoA dioxygenase family protein</fullName>
    </recommendedName>
</protein>
<proteinExistence type="predicted"/>
<name>A0ABV5JHP2_9RHOB</name>
<sequence length="222" mass="24541">MRPTLETTGAECFSKALSDAEFQLLEQLGEETDPRQPGQRLKGNPASKLLTQNQSAMRDIAVQFLGPNARAVRAILFDKTADNNWPLGWHQDRTICVKRIADVAEFGPFTRKSGLLHVQPPASILEHMLTLRVHLDPCGAENAPLKVALGSHKLGLVRVDDIADAVASSEQLDCLAKPRDIWAYRTLILHASDAAQHPTRRRVLQVDFAAFDLPDPLEWAGI</sequence>
<evidence type="ECO:0008006" key="3">
    <source>
        <dbReference type="Google" id="ProtNLM"/>
    </source>
</evidence>
<reference evidence="1 2" key="1">
    <citation type="submission" date="2024-09" db="EMBL/GenBank/DDBJ databases">
        <authorList>
            <person name="Sun Q."/>
            <person name="Mori K."/>
        </authorList>
    </citation>
    <scope>NUCLEOTIDE SEQUENCE [LARGE SCALE GENOMIC DNA]</scope>
    <source>
        <strain evidence="1 2">CECT 8726</strain>
    </source>
</reference>
<evidence type="ECO:0000313" key="1">
    <source>
        <dbReference type="EMBL" id="MFB9232914.1"/>
    </source>
</evidence>
<comment type="caution">
    <text evidence="1">The sequence shown here is derived from an EMBL/GenBank/DDBJ whole genome shotgun (WGS) entry which is preliminary data.</text>
</comment>
<dbReference type="Gene3D" id="2.60.120.620">
    <property type="entry name" value="q2cbj1_9rhob like domain"/>
    <property type="match status" value="1"/>
</dbReference>
<organism evidence="1 2">
    <name type="scientific">Pseudohalocynthiibacter aestuariivivens</name>
    <dbReference type="NCBI Taxonomy" id="1591409"/>
    <lineage>
        <taxon>Bacteria</taxon>
        <taxon>Pseudomonadati</taxon>
        <taxon>Pseudomonadota</taxon>
        <taxon>Alphaproteobacteria</taxon>
        <taxon>Rhodobacterales</taxon>
        <taxon>Paracoccaceae</taxon>
        <taxon>Pseudohalocynthiibacter</taxon>
    </lineage>
</organism>
<dbReference type="SUPFAM" id="SSF51197">
    <property type="entry name" value="Clavaminate synthase-like"/>
    <property type="match status" value="1"/>
</dbReference>
<gene>
    <name evidence="1" type="ORF">ACFFUT_14065</name>
</gene>
<keyword evidence="2" id="KW-1185">Reference proteome</keyword>